<reference evidence="3" key="3">
    <citation type="submission" date="2015-06" db="UniProtKB">
        <authorList>
            <consortium name="EnsemblMetazoa"/>
        </authorList>
    </citation>
    <scope>IDENTIFICATION</scope>
</reference>
<name>R7VGI7_CAPTE</name>
<sequence>MFITGQPDNWRTILEFVQEIVRGLNVGKDGTHVAVISYGNNAKLDFNLDEYYDINELVEAVGNVAYRGGNTNTTAAALRYCRETMFTEANGDRKDSPNLVVVVTDGGSNDKDITIDEAYKVSSTMPAILA</sequence>
<dbReference type="AlphaFoldDB" id="R7VGI7"/>
<dbReference type="InterPro" id="IPR002035">
    <property type="entry name" value="VWF_A"/>
</dbReference>
<protein>
    <recommendedName>
        <fullName evidence="1">VWFA domain-containing protein</fullName>
    </recommendedName>
</protein>
<keyword evidence="4" id="KW-1185">Reference proteome</keyword>
<evidence type="ECO:0000313" key="4">
    <source>
        <dbReference type="Proteomes" id="UP000014760"/>
    </source>
</evidence>
<dbReference type="HOGENOM" id="CLU_008905_5_1_1"/>
<dbReference type="InterPro" id="IPR050525">
    <property type="entry name" value="ECM_Assembly_Org"/>
</dbReference>
<dbReference type="EMBL" id="KB293808">
    <property type="protein sequence ID" value="ELU15431.1"/>
    <property type="molecule type" value="Genomic_DNA"/>
</dbReference>
<reference evidence="4" key="1">
    <citation type="submission" date="2012-12" db="EMBL/GenBank/DDBJ databases">
        <authorList>
            <person name="Hellsten U."/>
            <person name="Grimwood J."/>
            <person name="Chapman J.A."/>
            <person name="Shapiro H."/>
            <person name="Aerts A."/>
            <person name="Otillar R.P."/>
            <person name="Terry A.Y."/>
            <person name="Boore J.L."/>
            <person name="Simakov O."/>
            <person name="Marletaz F."/>
            <person name="Cho S.-J."/>
            <person name="Edsinger-Gonzales E."/>
            <person name="Havlak P."/>
            <person name="Kuo D.-H."/>
            <person name="Larsson T."/>
            <person name="Lv J."/>
            <person name="Arendt D."/>
            <person name="Savage R."/>
            <person name="Osoegawa K."/>
            <person name="de Jong P."/>
            <person name="Lindberg D.R."/>
            <person name="Seaver E.C."/>
            <person name="Weisblat D.A."/>
            <person name="Putnam N.H."/>
            <person name="Grigoriev I.V."/>
            <person name="Rokhsar D.S."/>
        </authorList>
    </citation>
    <scope>NUCLEOTIDE SEQUENCE</scope>
    <source>
        <strain evidence="4">I ESC-2004</strain>
    </source>
</reference>
<dbReference type="SUPFAM" id="SSF53300">
    <property type="entry name" value="vWA-like"/>
    <property type="match status" value="1"/>
</dbReference>
<dbReference type="PANTHER" id="PTHR24020">
    <property type="entry name" value="COLLAGEN ALPHA"/>
    <property type="match status" value="1"/>
</dbReference>
<reference evidence="2 4" key="2">
    <citation type="journal article" date="2013" name="Nature">
        <title>Insights into bilaterian evolution from three spiralian genomes.</title>
        <authorList>
            <person name="Simakov O."/>
            <person name="Marletaz F."/>
            <person name="Cho S.J."/>
            <person name="Edsinger-Gonzales E."/>
            <person name="Havlak P."/>
            <person name="Hellsten U."/>
            <person name="Kuo D.H."/>
            <person name="Larsson T."/>
            <person name="Lv J."/>
            <person name="Arendt D."/>
            <person name="Savage R."/>
            <person name="Osoegawa K."/>
            <person name="de Jong P."/>
            <person name="Grimwood J."/>
            <person name="Chapman J.A."/>
            <person name="Shapiro H."/>
            <person name="Aerts A."/>
            <person name="Otillar R.P."/>
            <person name="Terry A.Y."/>
            <person name="Boore J.L."/>
            <person name="Grigoriev I.V."/>
            <person name="Lindberg D.R."/>
            <person name="Seaver E.C."/>
            <person name="Weisblat D.A."/>
            <person name="Putnam N.H."/>
            <person name="Rokhsar D.S."/>
        </authorList>
    </citation>
    <scope>NUCLEOTIDE SEQUENCE</scope>
    <source>
        <strain evidence="2 4">I ESC-2004</strain>
    </source>
</reference>
<evidence type="ECO:0000259" key="1">
    <source>
        <dbReference type="PROSITE" id="PS50234"/>
    </source>
</evidence>
<evidence type="ECO:0000313" key="3">
    <source>
        <dbReference type="EnsemblMetazoa" id="CapteP120997"/>
    </source>
</evidence>
<dbReference type="PROSITE" id="PS50234">
    <property type="entry name" value="VWFA"/>
    <property type="match status" value="1"/>
</dbReference>
<evidence type="ECO:0000313" key="2">
    <source>
        <dbReference type="EMBL" id="ELU15431.1"/>
    </source>
</evidence>
<gene>
    <name evidence="2" type="ORF">CAPTEDRAFT_120997</name>
</gene>
<dbReference type="Proteomes" id="UP000014760">
    <property type="component" value="Unassembled WGS sequence"/>
</dbReference>
<dbReference type="EnsemblMetazoa" id="CapteT120997">
    <property type="protein sequence ID" value="CapteP120997"/>
    <property type="gene ID" value="CapteG120997"/>
</dbReference>
<dbReference type="STRING" id="283909.R7VGI7"/>
<dbReference type="OMA" id="GEMDNAV"/>
<dbReference type="InterPro" id="IPR036465">
    <property type="entry name" value="vWFA_dom_sf"/>
</dbReference>
<organism evidence="2">
    <name type="scientific">Capitella teleta</name>
    <name type="common">Polychaete worm</name>
    <dbReference type="NCBI Taxonomy" id="283909"/>
    <lineage>
        <taxon>Eukaryota</taxon>
        <taxon>Metazoa</taxon>
        <taxon>Spiralia</taxon>
        <taxon>Lophotrochozoa</taxon>
        <taxon>Annelida</taxon>
        <taxon>Polychaeta</taxon>
        <taxon>Sedentaria</taxon>
        <taxon>Scolecida</taxon>
        <taxon>Capitellidae</taxon>
        <taxon>Capitella</taxon>
    </lineage>
</organism>
<dbReference type="Gene3D" id="3.40.50.410">
    <property type="entry name" value="von Willebrand factor, type A domain"/>
    <property type="match status" value="1"/>
</dbReference>
<dbReference type="Pfam" id="PF00092">
    <property type="entry name" value="VWA"/>
    <property type="match status" value="1"/>
</dbReference>
<dbReference type="PANTHER" id="PTHR24020:SF84">
    <property type="entry name" value="VWFA DOMAIN-CONTAINING PROTEIN"/>
    <property type="match status" value="1"/>
</dbReference>
<proteinExistence type="predicted"/>
<accession>R7VGI7</accession>
<dbReference type="OrthoDB" id="199024at2759"/>
<dbReference type="EMBL" id="AMQN01000647">
    <property type="status" value="NOT_ANNOTATED_CDS"/>
    <property type="molecule type" value="Genomic_DNA"/>
</dbReference>
<feature type="domain" description="VWFA" evidence="1">
    <location>
        <begin position="1"/>
        <end position="130"/>
    </location>
</feature>